<protein>
    <recommendedName>
        <fullName evidence="1">Rhodanese domain-containing protein</fullName>
    </recommendedName>
</protein>
<organism evidence="2 3">
    <name type="scientific">Colwellia asteriadis</name>
    <dbReference type="NCBI Taxonomy" id="517723"/>
    <lineage>
        <taxon>Bacteria</taxon>
        <taxon>Pseudomonadati</taxon>
        <taxon>Pseudomonadota</taxon>
        <taxon>Gammaproteobacteria</taxon>
        <taxon>Alteromonadales</taxon>
        <taxon>Colwelliaceae</taxon>
        <taxon>Colwellia</taxon>
    </lineage>
</organism>
<dbReference type="Proteomes" id="UP001500021">
    <property type="component" value="Unassembled WGS sequence"/>
</dbReference>
<evidence type="ECO:0000313" key="2">
    <source>
        <dbReference type="EMBL" id="GAA0823898.1"/>
    </source>
</evidence>
<evidence type="ECO:0000313" key="3">
    <source>
        <dbReference type="Proteomes" id="UP001500021"/>
    </source>
</evidence>
<name>A0ABN1LBB1_9GAMM</name>
<proteinExistence type="predicted"/>
<dbReference type="PROSITE" id="PS50206">
    <property type="entry name" value="RHODANESE_3"/>
    <property type="match status" value="1"/>
</dbReference>
<dbReference type="EMBL" id="BAAAFA010000016">
    <property type="protein sequence ID" value="GAA0823898.1"/>
    <property type="molecule type" value="Genomic_DNA"/>
</dbReference>
<dbReference type="InterPro" id="IPR050229">
    <property type="entry name" value="GlpE_sulfurtransferase"/>
</dbReference>
<dbReference type="PANTHER" id="PTHR43031:SF1">
    <property type="entry name" value="PYRIDINE NUCLEOTIDE-DISULPHIDE OXIDOREDUCTASE"/>
    <property type="match status" value="1"/>
</dbReference>
<dbReference type="Pfam" id="PF00581">
    <property type="entry name" value="Rhodanese"/>
    <property type="match status" value="1"/>
</dbReference>
<dbReference type="SMART" id="SM00450">
    <property type="entry name" value="RHOD"/>
    <property type="match status" value="1"/>
</dbReference>
<gene>
    <name evidence="2" type="ORF">GCM10009111_34200</name>
</gene>
<comment type="caution">
    <text evidence="2">The sequence shown here is derived from an EMBL/GenBank/DDBJ whole genome shotgun (WGS) entry which is preliminary data.</text>
</comment>
<keyword evidence="3" id="KW-1185">Reference proteome</keyword>
<dbReference type="PANTHER" id="PTHR43031">
    <property type="entry name" value="FAD-DEPENDENT OXIDOREDUCTASE"/>
    <property type="match status" value="1"/>
</dbReference>
<reference evidence="2 3" key="1">
    <citation type="journal article" date="2019" name="Int. J. Syst. Evol. Microbiol.">
        <title>The Global Catalogue of Microorganisms (GCM) 10K type strain sequencing project: providing services to taxonomists for standard genome sequencing and annotation.</title>
        <authorList>
            <consortium name="The Broad Institute Genomics Platform"/>
            <consortium name="The Broad Institute Genome Sequencing Center for Infectious Disease"/>
            <person name="Wu L."/>
            <person name="Ma J."/>
        </authorList>
    </citation>
    <scope>NUCLEOTIDE SEQUENCE [LARGE SCALE GENOMIC DNA]</scope>
    <source>
        <strain evidence="2 3">JCM 15608</strain>
    </source>
</reference>
<dbReference type="CDD" id="cd00158">
    <property type="entry name" value="RHOD"/>
    <property type="match status" value="1"/>
</dbReference>
<feature type="domain" description="Rhodanese" evidence="1">
    <location>
        <begin position="29"/>
        <end position="106"/>
    </location>
</feature>
<dbReference type="InterPro" id="IPR001763">
    <property type="entry name" value="Rhodanese-like_dom"/>
</dbReference>
<evidence type="ECO:0000259" key="1">
    <source>
        <dbReference type="PROSITE" id="PS50206"/>
    </source>
</evidence>
<accession>A0ABN1LBB1</accession>
<sequence length="116" mass="12538">MLTTIPELVAQIKQSINFTSASDARKVIDQGDAVLIDVREPDEFAQRSAAGAINIPRGLIEMKMLQLYPDAQQAIFVHCATGARACFATEQLQRLGYSNVVAITCPLDGVCDACQP</sequence>